<proteinExistence type="predicted"/>
<dbReference type="Pfam" id="PF01497">
    <property type="entry name" value="Peripla_BP_2"/>
    <property type="match status" value="1"/>
</dbReference>
<evidence type="ECO:0000256" key="2">
    <source>
        <dbReference type="SAM" id="SignalP"/>
    </source>
</evidence>
<keyword evidence="1 2" id="KW-0732">Signal</keyword>
<dbReference type="InterPro" id="IPR054828">
    <property type="entry name" value="Vit_B12_bind_prot"/>
</dbReference>
<gene>
    <name evidence="4" type="ORF">LZC95_47195</name>
</gene>
<evidence type="ECO:0000313" key="5">
    <source>
        <dbReference type="Proteomes" id="UP001379533"/>
    </source>
</evidence>
<dbReference type="RefSeq" id="WP_394844630.1">
    <property type="nucleotide sequence ID" value="NZ_CP089982.1"/>
</dbReference>
<dbReference type="InterPro" id="IPR002491">
    <property type="entry name" value="ABC_transptr_periplasmic_BD"/>
</dbReference>
<protein>
    <submittedName>
        <fullName evidence="4">Helical backbone metal receptor</fullName>
    </submittedName>
</protein>
<sequence>MPRFVAGWLLLLLLLAPLALAQGFGCSRRPSGSSATEAGGTEAGVRIAKRVVSLSPSTTESLFAIGAKDVVVGRSRYCDFPAEALSLPQVGGFADPNFEAILALKPDLVVGGRGPAGPQLLERLTAFGTEGYFPENESFAQIDTMLLGLGARTGHAAEADAVVTKLHVREGEVQAAVAGRPRWRVLLVFGLEPIVVAGPHTFANEMIERAGGTNAVREGSLYPTLGMEQVLALDPDVVVNAAIAEAHGAQRITREAPGWRELRAVKSGRVVAMADESVLRPGPRIAEGLAVFARGIHPEAAIP</sequence>
<dbReference type="PANTHER" id="PTHR30535">
    <property type="entry name" value="VITAMIN B12-BINDING PROTEIN"/>
    <property type="match status" value="1"/>
</dbReference>
<feature type="chain" id="PRO_5047432147" evidence="2">
    <location>
        <begin position="22"/>
        <end position="303"/>
    </location>
</feature>
<evidence type="ECO:0000256" key="1">
    <source>
        <dbReference type="ARBA" id="ARBA00022729"/>
    </source>
</evidence>
<feature type="signal peptide" evidence="2">
    <location>
        <begin position="1"/>
        <end position="21"/>
    </location>
</feature>
<dbReference type="PROSITE" id="PS50983">
    <property type="entry name" value="FE_B12_PBP"/>
    <property type="match status" value="1"/>
</dbReference>
<evidence type="ECO:0000313" key="4">
    <source>
        <dbReference type="EMBL" id="WXA94026.1"/>
    </source>
</evidence>
<keyword evidence="5" id="KW-1185">Reference proteome</keyword>
<reference evidence="4 5" key="1">
    <citation type="submission" date="2021-12" db="EMBL/GenBank/DDBJ databases">
        <title>Discovery of the Pendulisporaceae a myxobacterial family with distinct sporulation behavior and unique specialized metabolism.</title>
        <authorList>
            <person name="Garcia R."/>
            <person name="Popoff A."/>
            <person name="Bader C.D."/>
            <person name="Loehr J."/>
            <person name="Walesch S."/>
            <person name="Walt C."/>
            <person name="Boldt J."/>
            <person name="Bunk B."/>
            <person name="Haeckl F.J.F.P.J."/>
            <person name="Gunesch A.P."/>
            <person name="Birkelbach J."/>
            <person name="Nuebel U."/>
            <person name="Pietschmann T."/>
            <person name="Bach T."/>
            <person name="Mueller R."/>
        </authorList>
    </citation>
    <scope>NUCLEOTIDE SEQUENCE [LARGE SCALE GENOMIC DNA]</scope>
    <source>
        <strain evidence="4 5">MSr12523</strain>
    </source>
</reference>
<feature type="domain" description="Fe/B12 periplasmic-binding" evidence="3">
    <location>
        <begin position="50"/>
        <end position="300"/>
    </location>
</feature>
<dbReference type="Proteomes" id="UP001379533">
    <property type="component" value="Chromosome"/>
</dbReference>
<keyword evidence="4" id="KW-0675">Receptor</keyword>
<dbReference type="InterPro" id="IPR050902">
    <property type="entry name" value="ABC_Transporter_SBP"/>
</dbReference>
<dbReference type="NCBIfam" id="NF038402">
    <property type="entry name" value="TroA_like"/>
    <property type="match status" value="1"/>
</dbReference>
<dbReference type="SUPFAM" id="SSF53807">
    <property type="entry name" value="Helical backbone' metal receptor"/>
    <property type="match status" value="1"/>
</dbReference>
<evidence type="ECO:0000259" key="3">
    <source>
        <dbReference type="PROSITE" id="PS50983"/>
    </source>
</evidence>
<dbReference type="Gene3D" id="3.40.50.1980">
    <property type="entry name" value="Nitrogenase molybdenum iron protein domain"/>
    <property type="match status" value="2"/>
</dbReference>
<dbReference type="EMBL" id="CP089982">
    <property type="protein sequence ID" value="WXA94026.1"/>
    <property type="molecule type" value="Genomic_DNA"/>
</dbReference>
<organism evidence="4 5">
    <name type="scientific">Pendulispora brunnea</name>
    <dbReference type="NCBI Taxonomy" id="2905690"/>
    <lineage>
        <taxon>Bacteria</taxon>
        <taxon>Pseudomonadati</taxon>
        <taxon>Myxococcota</taxon>
        <taxon>Myxococcia</taxon>
        <taxon>Myxococcales</taxon>
        <taxon>Sorangiineae</taxon>
        <taxon>Pendulisporaceae</taxon>
        <taxon>Pendulispora</taxon>
    </lineage>
</organism>
<name>A0ABZ2KCA7_9BACT</name>
<accession>A0ABZ2KCA7</accession>
<dbReference type="PANTHER" id="PTHR30535:SF34">
    <property type="entry name" value="MOLYBDATE-BINDING PROTEIN MOLA"/>
    <property type="match status" value="1"/>
</dbReference>